<dbReference type="Gene3D" id="1.10.1660.10">
    <property type="match status" value="1"/>
</dbReference>
<comment type="caution">
    <text evidence="1">The sequence shown here is derived from an EMBL/GenBank/DDBJ whole genome shotgun (WGS) entry which is preliminary data.</text>
</comment>
<proteinExistence type="predicted"/>
<name>A0A4R6QQ27_9BURK</name>
<evidence type="ECO:0000313" key="2">
    <source>
        <dbReference type="Proteomes" id="UP000295361"/>
    </source>
</evidence>
<keyword evidence="2" id="KW-1185">Reference proteome</keyword>
<reference evidence="1 2" key="1">
    <citation type="submission" date="2019-03" db="EMBL/GenBank/DDBJ databases">
        <title>Genomic Encyclopedia of Type Strains, Phase IV (KMG-IV): sequencing the most valuable type-strain genomes for metagenomic binning, comparative biology and taxonomic classification.</title>
        <authorList>
            <person name="Goeker M."/>
        </authorList>
    </citation>
    <scope>NUCLEOTIDE SEQUENCE [LARGE SCALE GENOMIC DNA]</scope>
    <source>
        <strain evidence="1 2">DSM 16998</strain>
    </source>
</reference>
<dbReference type="Proteomes" id="UP000295361">
    <property type="component" value="Unassembled WGS sequence"/>
</dbReference>
<dbReference type="RefSeq" id="WP_133701112.1">
    <property type="nucleotide sequence ID" value="NZ_SNXS01000003.1"/>
</dbReference>
<dbReference type="OrthoDB" id="8562553at2"/>
<organism evidence="1 2">
    <name type="scientific">Roseateles toxinivorans</name>
    <dbReference type="NCBI Taxonomy" id="270368"/>
    <lineage>
        <taxon>Bacteria</taxon>
        <taxon>Pseudomonadati</taxon>
        <taxon>Pseudomonadota</taxon>
        <taxon>Betaproteobacteria</taxon>
        <taxon>Burkholderiales</taxon>
        <taxon>Sphaerotilaceae</taxon>
        <taxon>Roseateles</taxon>
    </lineage>
</organism>
<accession>A0A4R6QQ27</accession>
<evidence type="ECO:0000313" key="1">
    <source>
        <dbReference type="EMBL" id="TDP71334.1"/>
    </source>
</evidence>
<sequence>MSTAVVVQGVIVEQTSYFSLGELCRACRAEAEQLMALVEEGVLEPAGNGPEDWQFAGSSLRRAQAALRLTRDLELSAAATALVLDLLDEIEALRSRLRRAGLE</sequence>
<dbReference type="InParanoid" id="A0A4R6QQ27"/>
<dbReference type="AlphaFoldDB" id="A0A4R6QQ27"/>
<gene>
    <name evidence="1" type="ORF">DES47_103315</name>
</gene>
<dbReference type="Pfam" id="PF13591">
    <property type="entry name" value="MerR_2"/>
    <property type="match status" value="1"/>
</dbReference>
<protein>
    <submittedName>
        <fullName evidence="1">MerR family transcriptional regulator</fullName>
    </submittedName>
</protein>
<dbReference type="EMBL" id="SNXS01000003">
    <property type="protein sequence ID" value="TDP71334.1"/>
    <property type="molecule type" value="Genomic_DNA"/>
</dbReference>